<accession>A0AAX2EIR4</accession>
<evidence type="ECO:0000313" key="2">
    <source>
        <dbReference type="Proteomes" id="UP000199735"/>
    </source>
</evidence>
<organism evidence="1 2">
    <name type="scientific">Terribacillus saccharophilus</name>
    <dbReference type="NCBI Taxonomy" id="361277"/>
    <lineage>
        <taxon>Bacteria</taxon>
        <taxon>Bacillati</taxon>
        <taxon>Bacillota</taxon>
        <taxon>Bacilli</taxon>
        <taxon>Bacillales</taxon>
        <taxon>Bacillaceae</taxon>
        <taxon>Terribacillus</taxon>
    </lineage>
</organism>
<dbReference type="EMBL" id="FOCD01000004">
    <property type="protein sequence ID" value="SEN91552.1"/>
    <property type="molecule type" value="Genomic_DNA"/>
</dbReference>
<name>A0AAX2EIR4_9BACI</name>
<protein>
    <submittedName>
        <fullName evidence="1">Uncharacterized protein</fullName>
    </submittedName>
</protein>
<sequence>MVLKMKCISILHAFKKGDPGGASILYSRYFLVIS</sequence>
<gene>
    <name evidence="1" type="ORF">SAMN04489762_3069</name>
</gene>
<dbReference type="AlphaFoldDB" id="A0AAX2EIR4"/>
<dbReference type="Proteomes" id="UP000199735">
    <property type="component" value="Unassembled WGS sequence"/>
</dbReference>
<comment type="caution">
    <text evidence="1">The sequence shown here is derived from an EMBL/GenBank/DDBJ whole genome shotgun (WGS) entry which is preliminary data.</text>
</comment>
<proteinExistence type="predicted"/>
<reference evidence="1 2" key="1">
    <citation type="submission" date="2016-10" db="EMBL/GenBank/DDBJ databases">
        <authorList>
            <person name="Varghese N."/>
            <person name="Submissions S."/>
        </authorList>
    </citation>
    <scope>NUCLEOTIDE SEQUENCE [LARGE SCALE GENOMIC DNA]</scope>
    <source>
        <strain evidence="1 2">DSM 21619</strain>
    </source>
</reference>
<evidence type="ECO:0000313" key="1">
    <source>
        <dbReference type="EMBL" id="SEN91552.1"/>
    </source>
</evidence>